<dbReference type="InterPro" id="IPR004572">
    <property type="entry name" value="Protoporphyrinogen_oxidase"/>
</dbReference>
<gene>
    <name evidence="13" type="ORF">B0J15DRAFT_386304</name>
</gene>
<evidence type="ECO:0000259" key="12">
    <source>
        <dbReference type="Pfam" id="PF01593"/>
    </source>
</evidence>
<evidence type="ECO:0000256" key="3">
    <source>
        <dbReference type="ARBA" id="ARBA00010551"/>
    </source>
</evidence>
<reference evidence="13" key="1">
    <citation type="journal article" date="2021" name="Nat. Commun.">
        <title>Genetic determinants of endophytism in the Arabidopsis root mycobiome.</title>
        <authorList>
            <person name="Mesny F."/>
            <person name="Miyauchi S."/>
            <person name="Thiergart T."/>
            <person name="Pickel B."/>
            <person name="Atanasova L."/>
            <person name="Karlsson M."/>
            <person name="Huettel B."/>
            <person name="Barry K.W."/>
            <person name="Haridas S."/>
            <person name="Chen C."/>
            <person name="Bauer D."/>
            <person name="Andreopoulos W."/>
            <person name="Pangilinan J."/>
            <person name="LaButti K."/>
            <person name="Riley R."/>
            <person name="Lipzen A."/>
            <person name="Clum A."/>
            <person name="Drula E."/>
            <person name="Henrissat B."/>
            <person name="Kohler A."/>
            <person name="Grigoriev I.V."/>
            <person name="Martin F.M."/>
            <person name="Hacquard S."/>
        </authorList>
    </citation>
    <scope>NUCLEOTIDE SEQUENCE</scope>
    <source>
        <strain evidence="13">FSSC 5 MPI-SDFR-AT-0091</strain>
    </source>
</reference>
<dbReference type="Pfam" id="PF01593">
    <property type="entry name" value="Amino_oxidase"/>
    <property type="match status" value="1"/>
</dbReference>
<comment type="similarity">
    <text evidence="3 11">Belongs to the protoporphyrinogen/coproporphyrinogen oxidase family. Protoporphyrinogen oxidase subfamily.</text>
</comment>
<name>A0A9P9L616_FUSSL</name>
<keyword evidence="9 11" id="KW-0627">Porphyrin biosynthesis</keyword>
<comment type="cofactor">
    <cofactor evidence="11">
        <name>FAD</name>
        <dbReference type="ChEBI" id="CHEBI:57692"/>
    </cofactor>
    <text evidence="11">Binds 1 FAD per subunit.</text>
</comment>
<evidence type="ECO:0000256" key="6">
    <source>
        <dbReference type="ARBA" id="ARBA00022827"/>
    </source>
</evidence>
<sequence>MSLCRAGSLPAALLSSGAASHRLNGCCHRSLYAIAAARRRHHLRSISGRRAYTTEPKDADIAVLGGGLTGLSAAYYLAKKLPSTANITLYESSDRLGGWIKTDRVPVNVGGKQGVVLFERGARSLTSLAGNTFRYDDLVLYDLALDLGLKISSPGSKPRYIYYPDHLVAMPPFATFADYIREPLFLQNFGAGLALALNTFRRRQLPTEDYSVAEWLYKITNSRKAVGTLASAMMHGIYGGDINKLSARSVLDRIYWGWYLPNPGLHARPMPMPEEKILEALGKDKEIQKLALSPKNALIDFGESGMETLPRAMADALRSQPNVTIKMGEYAKSLTYDEENKKIEIATSKSSEQPQRFDRVISTLSSQDTARLAPDKLQAFSNTHSVSIMRVNLWFPQENLKPPGLGYLIPNTVAPETNPEHALGVFFDSDVQVRSADEPAGTKLFVLMGGHYYDEPGVKIPSEDEAIVQARNLLERHLGIPRDAPYHAVAGFAKDCIPQHNVGHQDLLRQAHKELDSHFEGRLAVAGGSYSRIGAIASLRAGYDAAISTKSGLENTGLEYLNELQDFAVVPIEKIPVRHLK</sequence>
<dbReference type="PANTHER" id="PTHR42923">
    <property type="entry name" value="PROTOPORPHYRINOGEN OXIDASE"/>
    <property type="match status" value="1"/>
</dbReference>
<accession>A0A9P9L616</accession>
<evidence type="ECO:0000256" key="2">
    <source>
        <dbReference type="ARBA" id="ARBA00005073"/>
    </source>
</evidence>
<evidence type="ECO:0000256" key="11">
    <source>
        <dbReference type="RuleBase" id="RU367069"/>
    </source>
</evidence>
<evidence type="ECO:0000256" key="9">
    <source>
        <dbReference type="ARBA" id="ARBA00023244"/>
    </source>
</evidence>
<evidence type="ECO:0000256" key="8">
    <source>
        <dbReference type="ARBA" id="ARBA00023133"/>
    </source>
</evidence>
<dbReference type="GO" id="GO:0004729">
    <property type="term" value="F:oxygen-dependent protoporphyrinogen oxidase activity"/>
    <property type="evidence" value="ECO:0007669"/>
    <property type="project" value="UniProtKB-UniRule"/>
</dbReference>
<dbReference type="GO" id="GO:0006782">
    <property type="term" value="P:protoporphyrinogen IX biosynthetic process"/>
    <property type="evidence" value="ECO:0007669"/>
    <property type="project" value="UniProtKB-UniRule"/>
</dbReference>
<dbReference type="PANTHER" id="PTHR42923:SF3">
    <property type="entry name" value="PROTOPORPHYRINOGEN OXIDASE"/>
    <property type="match status" value="1"/>
</dbReference>
<dbReference type="InterPro" id="IPR036188">
    <property type="entry name" value="FAD/NAD-bd_sf"/>
</dbReference>
<keyword evidence="8 11" id="KW-0350">Heme biosynthesis</keyword>
<dbReference type="Proteomes" id="UP000736672">
    <property type="component" value="Unassembled WGS sequence"/>
</dbReference>
<dbReference type="EMBL" id="JAGTJS010000002">
    <property type="protein sequence ID" value="KAH7274564.1"/>
    <property type="molecule type" value="Genomic_DNA"/>
</dbReference>
<dbReference type="AlphaFoldDB" id="A0A9P9L616"/>
<comment type="pathway">
    <text evidence="2 11">Porphyrin-containing compound metabolism; protoporphyrin-IX biosynthesis; protoporphyrin-IX from protoporphyrinogen-IX: step 1/1.</text>
</comment>
<evidence type="ECO:0000256" key="4">
    <source>
        <dbReference type="ARBA" id="ARBA00012867"/>
    </source>
</evidence>
<keyword evidence="14" id="KW-1185">Reference proteome</keyword>
<evidence type="ECO:0000313" key="14">
    <source>
        <dbReference type="Proteomes" id="UP000736672"/>
    </source>
</evidence>
<comment type="function">
    <text evidence="1 11">Catalyzes the 6-electron oxidation of protoporphyrinogen-IX to form protoporphyrin-IX.</text>
</comment>
<dbReference type="SUPFAM" id="SSF54373">
    <property type="entry name" value="FAD-linked reductases, C-terminal domain"/>
    <property type="match status" value="1"/>
</dbReference>
<evidence type="ECO:0000256" key="10">
    <source>
        <dbReference type="ARBA" id="ARBA00047554"/>
    </source>
</evidence>
<keyword evidence="7 11" id="KW-0560">Oxidoreductase</keyword>
<keyword evidence="6 11" id="KW-0274">FAD</keyword>
<organism evidence="13 14">
    <name type="scientific">Fusarium solani</name>
    <name type="common">Filamentous fungus</name>
    <dbReference type="NCBI Taxonomy" id="169388"/>
    <lineage>
        <taxon>Eukaryota</taxon>
        <taxon>Fungi</taxon>
        <taxon>Dikarya</taxon>
        <taxon>Ascomycota</taxon>
        <taxon>Pezizomycotina</taxon>
        <taxon>Sordariomycetes</taxon>
        <taxon>Hypocreomycetidae</taxon>
        <taxon>Hypocreales</taxon>
        <taxon>Nectriaceae</taxon>
        <taxon>Fusarium</taxon>
        <taxon>Fusarium solani species complex</taxon>
    </lineage>
</organism>
<keyword evidence="5 11" id="KW-0285">Flavoprotein</keyword>
<dbReference type="InterPro" id="IPR002937">
    <property type="entry name" value="Amino_oxidase"/>
</dbReference>
<dbReference type="EC" id="1.3.3.4" evidence="4 11"/>
<dbReference type="InterPro" id="IPR050464">
    <property type="entry name" value="Zeta_carotene_desat/Oxidored"/>
</dbReference>
<dbReference type="NCBIfam" id="TIGR00562">
    <property type="entry name" value="proto_IX_ox"/>
    <property type="match status" value="1"/>
</dbReference>
<comment type="caution">
    <text evidence="13">The sequence shown here is derived from an EMBL/GenBank/DDBJ whole genome shotgun (WGS) entry which is preliminary data.</text>
</comment>
<evidence type="ECO:0000313" key="13">
    <source>
        <dbReference type="EMBL" id="KAH7274564.1"/>
    </source>
</evidence>
<comment type="catalytic activity">
    <reaction evidence="10 11">
        <text>protoporphyrinogen IX + 3 O2 = protoporphyrin IX + 3 H2O2</text>
        <dbReference type="Rhea" id="RHEA:25576"/>
        <dbReference type="ChEBI" id="CHEBI:15379"/>
        <dbReference type="ChEBI" id="CHEBI:16240"/>
        <dbReference type="ChEBI" id="CHEBI:57306"/>
        <dbReference type="ChEBI" id="CHEBI:57307"/>
        <dbReference type="EC" id="1.3.3.4"/>
    </reaction>
</comment>
<dbReference type="Gene3D" id="3.50.50.60">
    <property type="entry name" value="FAD/NAD(P)-binding domain"/>
    <property type="match status" value="1"/>
</dbReference>
<feature type="domain" description="Amine oxidase" evidence="12">
    <location>
        <begin position="68"/>
        <end position="528"/>
    </location>
</feature>
<proteinExistence type="inferred from homology"/>
<evidence type="ECO:0000256" key="5">
    <source>
        <dbReference type="ARBA" id="ARBA00022630"/>
    </source>
</evidence>
<comment type="subcellular location">
    <subcellularLocation>
        <location evidence="11">Mitochondrion inner membrane</location>
    </subcellularLocation>
</comment>
<dbReference type="OrthoDB" id="438553at2759"/>
<dbReference type="GO" id="GO:0005743">
    <property type="term" value="C:mitochondrial inner membrane"/>
    <property type="evidence" value="ECO:0007669"/>
    <property type="project" value="UniProtKB-SubCell"/>
</dbReference>
<protein>
    <recommendedName>
        <fullName evidence="4 11">Protoporphyrinogen oxidase</fullName>
        <ecNumber evidence="4 11">1.3.3.4</ecNumber>
    </recommendedName>
</protein>
<dbReference type="SUPFAM" id="SSF51905">
    <property type="entry name" value="FAD/NAD(P)-binding domain"/>
    <property type="match status" value="1"/>
</dbReference>
<evidence type="ECO:0000256" key="7">
    <source>
        <dbReference type="ARBA" id="ARBA00023002"/>
    </source>
</evidence>
<evidence type="ECO:0000256" key="1">
    <source>
        <dbReference type="ARBA" id="ARBA00002600"/>
    </source>
</evidence>